<reference evidence="1" key="1">
    <citation type="journal article" date="2021" name="Nat. Commun.">
        <title>Genetic determinants of endophytism in the Arabidopsis root mycobiome.</title>
        <authorList>
            <person name="Mesny F."/>
            <person name="Miyauchi S."/>
            <person name="Thiergart T."/>
            <person name="Pickel B."/>
            <person name="Atanasova L."/>
            <person name="Karlsson M."/>
            <person name="Huettel B."/>
            <person name="Barry K.W."/>
            <person name="Haridas S."/>
            <person name="Chen C."/>
            <person name="Bauer D."/>
            <person name="Andreopoulos W."/>
            <person name="Pangilinan J."/>
            <person name="LaButti K."/>
            <person name="Riley R."/>
            <person name="Lipzen A."/>
            <person name="Clum A."/>
            <person name="Drula E."/>
            <person name="Henrissat B."/>
            <person name="Kohler A."/>
            <person name="Grigoriev I.V."/>
            <person name="Martin F.M."/>
            <person name="Hacquard S."/>
        </authorList>
    </citation>
    <scope>NUCLEOTIDE SEQUENCE</scope>
    <source>
        <strain evidence="1">MPI-SDFR-AT-0068</strain>
    </source>
</reference>
<dbReference type="EMBL" id="JAGPXF010000002">
    <property type="protein sequence ID" value="KAH7256641.1"/>
    <property type="molecule type" value="Genomic_DNA"/>
</dbReference>
<sequence length="136" mass="15017">MGTTGAGKSTSISYLTKEAVVVGYGIKSCARQILALPFYYDASISVSLMDMPGFDDTKLSDRSVLEELTAFLKPSQAGVAEVPNDREPHWRRTTPSRYISDMPHLQSQTPAKSLPATWAIGNQTRRILTVRLSRKI</sequence>
<proteinExistence type="predicted"/>
<evidence type="ECO:0000313" key="2">
    <source>
        <dbReference type="Proteomes" id="UP000813427"/>
    </source>
</evidence>
<evidence type="ECO:0008006" key="3">
    <source>
        <dbReference type="Google" id="ProtNLM"/>
    </source>
</evidence>
<dbReference type="CDD" id="cd00882">
    <property type="entry name" value="Ras_like_GTPase"/>
    <property type="match status" value="1"/>
</dbReference>
<dbReference type="SUPFAM" id="SSF52540">
    <property type="entry name" value="P-loop containing nucleoside triphosphate hydrolases"/>
    <property type="match status" value="1"/>
</dbReference>
<evidence type="ECO:0000313" key="1">
    <source>
        <dbReference type="EMBL" id="KAH7256641.1"/>
    </source>
</evidence>
<accession>A0A8K0WFE2</accession>
<comment type="caution">
    <text evidence="1">The sequence shown here is derived from an EMBL/GenBank/DDBJ whole genome shotgun (WGS) entry which is preliminary data.</text>
</comment>
<organism evidence="1 2">
    <name type="scientific">Fusarium tricinctum</name>
    <dbReference type="NCBI Taxonomy" id="61284"/>
    <lineage>
        <taxon>Eukaryota</taxon>
        <taxon>Fungi</taxon>
        <taxon>Dikarya</taxon>
        <taxon>Ascomycota</taxon>
        <taxon>Pezizomycotina</taxon>
        <taxon>Sordariomycetes</taxon>
        <taxon>Hypocreomycetidae</taxon>
        <taxon>Hypocreales</taxon>
        <taxon>Nectriaceae</taxon>
        <taxon>Fusarium</taxon>
        <taxon>Fusarium tricinctum species complex</taxon>
    </lineage>
</organism>
<dbReference type="OrthoDB" id="8954335at2759"/>
<gene>
    <name evidence="1" type="ORF">BKA59DRAFT_80295</name>
</gene>
<dbReference type="InterPro" id="IPR027417">
    <property type="entry name" value="P-loop_NTPase"/>
</dbReference>
<keyword evidence="2" id="KW-1185">Reference proteome</keyword>
<name>A0A8K0WFE2_9HYPO</name>
<dbReference type="Proteomes" id="UP000813427">
    <property type="component" value="Unassembled WGS sequence"/>
</dbReference>
<dbReference type="Gene3D" id="3.40.50.300">
    <property type="entry name" value="P-loop containing nucleotide triphosphate hydrolases"/>
    <property type="match status" value="1"/>
</dbReference>
<protein>
    <recommendedName>
        <fullName evidence="3">G domain-containing protein</fullName>
    </recommendedName>
</protein>
<dbReference type="AlphaFoldDB" id="A0A8K0WFE2"/>